<evidence type="ECO:0000256" key="1">
    <source>
        <dbReference type="ARBA" id="ARBA00006484"/>
    </source>
</evidence>
<evidence type="ECO:0000256" key="2">
    <source>
        <dbReference type="ARBA" id="ARBA00023002"/>
    </source>
</evidence>
<reference evidence="4 5" key="1">
    <citation type="journal article" date="2011" name="Stand. Genomic Sci.">
        <title>Non-contiguous finished genome sequence and contextual data of the filamentous soil bacterium Ktedonobacter racemifer type strain (SOSP1-21).</title>
        <authorList>
            <person name="Chang Y.J."/>
            <person name="Land M."/>
            <person name="Hauser L."/>
            <person name="Chertkov O."/>
            <person name="Del Rio T.G."/>
            <person name="Nolan M."/>
            <person name="Copeland A."/>
            <person name="Tice H."/>
            <person name="Cheng J.F."/>
            <person name="Lucas S."/>
            <person name="Han C."/>
            <person name="Goodwin L."/>
            <person name="Pitluck S."/>
            <person name="Ivanova N."/>
            <person name="Ovchinikova G."/>
            <person name="Pati A."/>
            <person name="Chen A."/>
            <person name="Palaniappan K."/>
            <person name="Mavromatis K."/>
            <person name="Liolios K."/>
            <person name="Brettin T."/>
            <person name="Fiebig A."/>
            <person name="Rohde M."/>
            <person name="Abt B."/>
            <person name="Goker M."/>
            <person name="Detter J.C."/>
            <person name="Woyke T."/>
            <person name="Bristow J."/>
            <person name="Eisen J.A."/>
            <person name="Markowitz V."/>
            <person name="Hugenholtz P."/>
            <person name="Kyrpides N.C."/>
            <person name="Klenk H.P."/>
            <person name="Lapidus A."/>
        </authorList>
    </citation>
    <scope>NUCLEOTIDE SEQUENCE [LARGE SCALE GENOMIC DNA]</scope>
    <source>
        <strain evidence="5">DSM 44963</strain>
    </source>
</reference>
<sequence>MTVRPHSQGSGQDDSSRFTGKVALITGASRGIGAAAARLFAQQGASVVLAARSEDEMAKIVDEIKAHGGEALAVQTDVADAASVETLVKRTVDTFGRLDIAFNNAGIAGGNKSLVDTSEDLFEQVIQVNLTGIFLALKYEIPAMLKTGGGAIVNMSSTVGLIGTKAGIAPYIASKHGVIGLTKAAALEYASSNIRVNALAPGTTVTTVNERWIADPQIKQRITSAIPLGRVAEPVEVAEAALWLCSDAASYLTGVTLPVDGGYVIA</sequence>
<evidence type="ECO:0000313" key="5">
    <source>
        <dbReference type="Proteomes" id="UP000004508"/>
    </source>
</evidence>
<dbReference type="EMBL" id="ADVG01000004">
    <property type="protein sequence ID" value="EFH82991.1"/>
    <property type="molecule type" value="Genomic_DNA"/>
</dbReference>
<comment type="caution">
    <text evidence="4">The sequence shown here is derived from an EMBL/GenBank/DDBJ whole genome shotgun (WGS) entry which is preliminary data.</text>
</comment>
<dbReference type="NCBIfam" id="NF005559">
    <property type="entry name" value="PRK07231.1"/>
    <property type="match status" value="1"/>
</dbReference>
<dbReference type="AlphaFoldDB" id="D6U3K1"/>
<dbReference type="InterPro" id="IPR036291">
    <property type="entry name" value="NAD(P)-bd_dom_sf"/>
</dbReference>
<dbReference type="RefSeq" id="WP_007921500.1">
    <property type="nucleotide sequence ID" value="NZ_ADVG01000004.1"/>
</dbReference>
<dbReference type="NCBIfam" id="NF005681">
    <property type="entry name" value="PRK07478.1"/>
    <property type="match status" value="1"/>
</dbReference>
<name>D6U3K1_KTERA</name>
<organism evidence="4 5">
    <name type="scientific">Ktedonobacter racemifer DSM 44963</name>
    <dbReference type="NCBI Taxonomy" id="485913"/>
    <lineage>
        <taxon>Bacteria</taxon>
        <taxon>Bacillati</taxon>
        <taxon>Chloroflexota</taxon>
        <taxon>Ktedonobacteria</taxon>
        <taxon>Ktedonobacterales</taxon>
        <taxon>Ktedonobacteraceae</taxon>
        <taxon>Ktedonobacter</taxon>
    </lineage>
</organism>
<dbReference type="EC" id="1.1.1.100" evidence="4"/>
<dbReference type="SUPFAM" id="SSF51735">
    <property type="entry name" value="NAD(P)-binding Rossmann-fold domains"/>
    <property type="match status" value="1"/>
</dbReference>
<evidence type="ECO:0000259" key="3">
    <source>
        <dbReference type="SMART" id="SM00822"/>
    </source>
</evidence>
<evidence type="ECO:0000313" key="4">
    <source>
        <dbReference type="EMBL" id="EFH82991.1"/>
    </source>
</evidence>
<dbReference type="InterPro" id="IPR002347">
    <property type="entry name" value="SDR_fam"/>
</dbReference>
<dbReference type="PRINTS" id="PR00081">
    <property type="entry name" value="GDHRDH"/>
</dbReference>
<dbReference type="PRINTS" id="PR00080">
    <property type="entry name" value="SDRFAMILY"/>
</dbReference>
<dbReference type="OrthoDB" id="153550at2"/>
<dbReference type="STRING" id="485913.Krac_3900"/>
<dbReference type="PANTHER" id="PTHR42760">
    <property type="entry name" value="SHORT-CHAIN DEHYDROGENASES/REDUCTASES FAMILY MEMBER"/>
    <property type="match status" value="1"/>
</dbReference>
<dbReference type="FunFam" id="3.40.50.720:FF:000084">
    <property type="entry name" value="Short-chain dehydrogenase reductase"/>
    <property type="match status" value="1"/>
</dbReference>
<feature type="domain" description="Ketoreductase" evidence="3">
    <location>
        <begin position="21"/>
        <end position="215"/>
    </location>
</feature>
<dbReference type="InParanoid" id="D6U3K1"/>
<gene>
    <name evidence="4" type="ORF">Krac_3900</name>
</gene>
<accession>D6U3K1</accession>
<keyword evidence="2 4" id="KW-0560">Oxidoreductase</keyword>
<protein>
    <submittedName>
        <fullName evidence="4">Short-chain dehydrogenase/reductase SDR</fullName>
        <ecNumber evidence="4">1.1.1.100</ecNumber>
    </submittedName>
</protein>
<keyword evidence="5" id="KW-1185">Reference proteome</keyword>
<proteinExistence type="inferred from homology"/>
<dbReference type="Proteomes" id="UP000004508">
    <property type="component" value="Unassembled WGS sequence"/>
</dbReference>
<dbReference type="Gene3D" id="3.40.50.720">
    <property type="entry name" value="NAD(P)-binding Rossmann-like Domain"/>
    <property type="match status" value="1"/>
</dbReference>
<comment type="similarity">
    <text evidence="1">Belongs to the short-chain dehydrogenases/reductases (SDR) family.</text>
</comment>
<dbReference type="GO" id="GO:0004316">
    <property type="term" value="F:3-oxoacyl-[acyl-carrier-protein] reductase (NADPH) activity"/>
    <property type="evidence" value="ECO:0007669"/>
    <property type="project" value="UniProtKB-EC"/>
</dbReference>
<dbReference type="Pfam" id="PF13561">
    <property type="entry name" value="adh_short_C2"/>
    <property type="match status" value="1"/>
</dbReference>
<dbReference type="InterPro" id="IPR057326">
    <property type="entry name" value="KR_dom"/>
</dbReference>
<dbReference type="SMART" id="SM00822">
    <property type="entry name" value="PKS_KR"/>
    <property type="match status" value="1"/>
</dbReference>
<dbReference type="eggNOG" id="COG1028">
    <property type="taxonomic scope" value="Bacteria"/>
</dbReference>